<dbReference type="HOGENOM" id="CLU_1380577_0_0_1"/>
<feature type="coiled-coil region" evidence="1">
    <location>
        <begin position="115"/>
        <end position="176"/>
    </location>
</feature>
<dbReference type="Proteomes" id="UP000009168">
    <property type="component" value="Unassembled WGS sequence"/>
</dbReference>
<gene>
    <name evidence="2" type="ORF">TTHERM_00051920</name>
</gene>
<protein>
    <submittedName>
        <fullName evidence="2">Uncharacterized protein</fullName>
    </submittedName>
</protein>
<dbReference type="RefSeq" id="XP_001014889.2">
    <property type="nucleotide sequence ID" value="XM_001014889.2"/>
</dbReference>
<accession>Q23CZ7</accession>
<organism evidence="2 3">
    <name type="scientific">Tetrahymena thermophila (strain SB210)</name>
    <dbReference type="NCBI Taxonomy" id="312017"/>
    <lineage>
        <taxon>Eukaryota</taxon>
        <taxon>Sar</taxon>
        <taxon>Alveolata</taxon>
        <taxon>Ciliophora</taxon>
        <taxon>Intramacronucleata</taxon>
        <taxon>Oligohymenophorea</taxon>
        <taxon>Hymenostomatida</taxon>
        <taxon>Tetrahymenina</taxon>
        <taxon>Tetrahymenidae</taxon>
        <taxon>Tetrahymena</taxon>
    </lineage>
</organism>
<dbReference type="EMBL" id="GG662712">
    <property type="protein sequence ID" value="EAR94639.2"/>
    <property type="molecule type" value="Genomic_DNA"/>
</dbReference>
<keyword evidence="1" id="KW-0175">Coiled coil</keyword>
<name>Q23CZ7_TETTS</name>
<dbReference type="InParanoid" id="Q23CZ7"/>
<keyword evidence="3" id="KW-1185">Reference proteome</keyword>
<dbReference type="GeneID" id="7827081"/>
<dbReference type="KEGG" id="tet:TTHERM_00051920"/>
<dbReference type="AlphaFoldDB" id="Q23CZ7"/>
<sequence>MQIQIEQGHEIRMLQNQLEERLEQAIKNDSQLQQKLQQYYELVQKVKDLNYCSKQKIQNSNAVEEMAKKLQDHLIYIQKQRSEIEEFKNQQIENITQIQYDFVLERMQNLEKSHKDVLQDLFEQYTEQRDELNQIQIQKSEEEQLCLQEYVKLSNINRKEAEKIRAQKAINQREQQKSVRDRIIGIARKFTFIRI</sequence>
<evidence type="ECO:0000256" key="1">
    <source>
        <dbReference type="SAM" id="Coils"/>
    </source>
</evidence>
<evidence type="ECO:0000313" key="3">
    <source>
        <dbReference type="Proteomes" id="UP000009168"/>
    </source>
</evidence>
<feature type="coiled-coil region" evidence="1">
    <location>
        <begin position="15"/>
        <end position="42"/>
    </location>
</feature>
<reference evidence="3" key="1">
    <citation type="journal article" date="2006" name="PLoS Biol.">
        <title>Macronuclear genome sequence of the ciliate Tetrahymena thermophila, a model eukaryote.</title>
        <authorList>
            <person name="Eisen J.A."/>
            <person name="Coyne R.S."/>
            <person name="Wu M."/>
            <person name="Wu D."/>
            <person name="Thiagarajan M."/>
            <person name="Wortman J.R."/>
            <person name="Badger J.H."/>
            <person name="Ren Q."/>
            <person name="Amedeo P."/>
            <person name="Jones K.M."/>
            <person name="Tallon L.J."/>
            <person name="Delcher A.L."/>
            <person name="Salzberg S.L."/>
            <person name="Silva J.C."/>
            <person name="Haas B.J."/>
            <person name="Majoros W.H."/>
            <person name="Farzad M."/>
            <person name="Carlton J.M."/>
            <person name="Smith R.K. Jr."/>
            <person name="Garg J."/>
            <person name="Pearlman R.E."/>
            <person name="Karrer K.M."/>
            <person name="Sun L."/>
            <person name="Manning G."/>
            <person name="Elde N.C."/>
            <person name="Turkewitz A.P."/>
            <person name="Asai D.J."/>
            <person name="Wilkes D.E."/>
            <person name="Wang Y."/>
            <person name="Cai H."/>
            <person name="Collins K."/>
            <person name="Stewart B.A."/>
            <person name="Lee S.R."/>
            <person name="Wilamowska K."/>
            <person name="Weinberg Z."/>
            <person name="Ruzzo W.L."/>
            <person name="Wloga D."/>
            <person name="Gaertig J."/>
            <person name="Frankel J."/>
            <person name="Tsao C.-C."/>
            <person name="Gorovsky M.A."/>
            <person name="Keeling P.J."/>
            <person name="Waller R.F."/>
            <person name="Patron N.J."/>
            <person name="Cherry J.M."/>
            <person name="Stover N.A."/>
            <person name="Krieger C.J."/>
            <person name="del Toro C."/>
            <person name="Ryder H.F."/>
            <person name="Williamson S.C."/>
            <person name="Barbeau R.A."/>
            <person name="Hamilton E.P."/>
            <person name="Orias E."/>
        </authorList>
    </citation>
    <scope>NUCLEOTIDE SEQUENCE [LARGE SCALE GENOMIC DNA]</scope>
    <source>
        <strain evidence="3">SB210</strain>
    </source>
</reference>
<proteinExistence type="predicted"/>
<evidence type="ECO:0000313" key="2">
    <source>
        <dbReference type="EMBL" id="EAR94639.2"/>
    </source>
</evidence>